<dbReference type="RefSeq" id="WP_068755184.1">
    <property type="nucleotide sequence ID" value="NZ_KQ950181.1"/>
</dbReference>
<dbReference type="GO" id="GO:0045892">
    <property type="term" value="P:negative regulation of DNA-templated transcription"/>
    <property type="evidence" value="ECO:0007669"/>
    <property type="project" value="TreeGrafter"/>
</dbReference>
<dbReference type="InterPro" id="IPR036388">
    <property type="entry name" value="WH-like_DNA-bd_sf"/>
</dbReference>
<keyword evidence="6" id="KW-1185">Reference proteome</keyword>
<feature type="domain" description="HTH gntR-type" evidence="4">
    <location>
        <begin position="22"/>
        <end position="90"/>
    </location>
</feature>
<dbReference type="CDD" id="cd07377">
    <property type="entry name" value="WHTH_GntR"/>
    <property type="match status" value="1"/>
</dbReference>
<dbReference type="EMBL" id="LGEM01000020">
    <property type="protein sequence ID" value="KUP97782.1"/>
    <property type="molecule type" value="Genomic_DNA"/>
</dbReference>
<dbReference type="Proteomes" id="UP000074382">
    <property type="component" value="Unassembled WGS sequence"/>
</dbReference>
<reference evidence="6" key="1">
    <citation type="journal article" date="2017" name="Acta Aliment.">
        <title>Plant polysaccharide degrading enzyme system of Thermpbifida cellulosilytica TB100 revealed by de novo genome project data.</title>
        <authorList>
            <person name="Toth A."/>
            <person name="Baka E."/>
            <person name="Luzics S."/>
            <person name="Bata-Vidacs I."/>
            <person name="Nagy I."/>
            <person name="Balint B."/>
            <person name="Herceg R."/>
            <person name="Olasz F."/>
            <person name="Wilk T."/>
            <person name="Nagy T."/>
            <person name="Kriszt B."/>
            <person name="Nagy I."/>
            <person name="Kukolya J."/>
        </authorList>
    </citation>
    <scope>NUCLEOTIDE SEQUENCE [LARGE SCALE GENOMIC DNA]</scope>
    <source>
        <strain evidence="6">TB100</strain>
    </source>
</reference>
<dbReference type="AlphaFoldDB" id="A0A147KKF2"/>
<dbReference type="Pfam" id="PF00392">
    <property type="entry name" value="GntR"/>
    <property type="match status" value="1"/>
</dbReference>
<dbReference type="STRING" id="665004.AC529_04855"/>
<keyword evidence="3" id="KW-0804">Transcription</keyword>
<comment type="caution">
    <text evidence="5">The sequence shown here is derived from an EMBL/GenBank/DDBJ whole genome shotgun (WGS) entry which is preliminary data.</text>
</comment>
<dbReference type="InterPro" id="IPR050679">
    <property type="entry name" value="Bact_HTH_transcr_reg"/>
</dbReference>
<dbReference type="GO" id="GO:0003700">
    <property type="term" value="F:DNA-binding transcription factor activity"/>
    <property type="evidence" value="ECO:0007669"/>
    <property type="project" value="InterPro"/>
</dbReference>
<dbReference type="SMART" id="SM00345">
    <property type="entry name" value="HTH_GNTR"/>
    <property type="match status" value="1"/>
</dbReference>
<protein>
    <recommendedName>
        <fullName evidence="4">HTH gntR-type domain-containing protein</fullName>
    </recommendedName>
</protein>
<dbReference type="InterPro" id="IPR000524">
    <property type="entry name" value="Tscrpt_reg_HTH_GntR"/>
</dbReference>
<organism evidence="5 6">
    <name type="scientific">Thermobifida cellulosilytica TB100</name>
    <dbReference type="NCBI Taxonomy" id="665004"/>
    <lineage>
        <taxon>Bacteria</taxon>
        <taxon>Bacillati</taxon>
        <taxon>Actinomycetota</taxon>
        <taxon>Actinomycetes</taxon>
        <taxon>Streptosporangiales</taxon>
        <taxon>Nocardiopsidaceae</taxon>
        <taxon>Thermobifida</taxon>
    </lineage>
</organism>
<dbReference type="PANTHER" id="PTHR44846:SF1">
    <property type="entry name" value="MANNOSYL-D-GLYCERATE TRANSPORT_METABOLISM SYSTEM REPRESSOR MNGR-RELATED"/>
    <property type="match status" value="1"/>
</dbReference>
<proteinExistence type="predicted"/>
<dbReference type="PRINTS" id="PR00035">
    <property type="entry name" value="HTHGNTR"/>
</dbReference>
<dbReference type="PATRIC" id="fig|665004.4.peg.1750"/>
<dbReference type="InterPro" id="IPR036390">
    <property type="entry name" value="WH_DNA-bd_sf"/>
</dbReference>
<evidence type="ECO:0000256" key="1">
    <source>
        <dbReference type="ARBA" id="ARBA00023015"/>
    </source>
</evidence>
<sequence>MEWTVPSDRYGPDTDIDAEAADPVWVQLASILAARIVAGRYQRGRVIPSENQVIGEFGVARSTVRKAVKLLVEEGLVRTVHGRGSYVREDLDV</sequence>
<dbReference type="GO" id="GO:0003677">
    <property type="term" value="F:DNA binding"/>
    <property type="evidence" value="ECO:0007669"/>
    <property type="project" value="UniProtKB-KW"/>
</dbReference>
<evidence type="ECO:0000313" key="5">
    <source>
        <dbReference type="EMBL" id="KUP97782.1"/>
    </source>
</evidence>
<keyword evidence="2" id="KW-0238">DNA-binding</keyword>
<dbReference type="OrthoDB" id="4338617at2"/>
<dbReference type="PROSITE" id="PS50949">
    <property type="entry name" value="HTH_GNTR"/>
    <property type="match status" value="1"/>
</dbReference>
<dbReference type="SUPFAM" id="SSF46785">
    <property type="entry name" value="Winged helix' DNA-binding domain"/>
    <property type="match status" value="1"/>
</dbReference>
<evidence type="ECO:0000259" key="4">
    <source>
        <dbReference type="PROSITE" id="PS50949"/>
    </source>
</evidence>
<gene>
    <name evidence="5" type="ORF">AC529_04855</name>
</gene>
<evidence type="ECO:0000256" key="2">
    <source>
        <dbReference type="ARBA" id="ARBA00023125"/>
    </source>
</evidence>
<evidence type="ECO:0000256" key="3">
    <source>
        <dbReference type="ARBA" id="ARBA00023163"/>
    </source>
</evidence>
<dbReference type="PANTHER" id="PTHR44846">
    <property type="entry name" value="MANNOSYL-D-GLYCERATE TRANSPORT/METABOLISM SYSTEM REPRESSOR MNGR-RELATED"/>
    <property type="match status" value="1"/>
</dbReference>
<evidence type="ECO:0000313" key="6">
    <source>
        <dbReference type="Proteomes" id="UP000074382"/>
    </source>
</evidence>
<name>A0A147KKF2_THECS</name>
<keyword evidence="1" id="KW-0805">Transcription regulation</keyword>
<dbReference type="Gene3D" id="1.10.10.10">
    <property type="entry name" value="Winged helix-like DNA-binding domain superfamily/Winged helix DNA-binding domain"/>
    <property type="match status" value="1"/>
</dbReference>
<accession>A0A147KKF2</accession>